<dbReference type="EMBL" id="JACEFG010000002">
    <property type="protein sequence ID" value="MBA2175799.1"/>
    <property type="molecule type" value="Genomic_DNA"/>
</dbReference>
<evidence type="ECO:0000313" key="3">
    <source>
        <dbReference type="Proteomes" id="UP000571017"/>
    </source>
</evidence>
<keyword evidence="1" id="KW-0732">Signal</keyword>
<dbReference type="AlphaFoldDB" id="A0A838CVF1"/>
<organism evidence="2 3">
    <name type="scientific">Halobacillus locisalis</name>
    <dbReference type="NCBI Taxonomy" id="220753"/>
    <lineage>
        <taxon>Bacteria</taxon>
        <taxon>Bacillati</taxon>
        <taxon>Bacillota</taxon>
        <taxon>Bacilli</taxon>
        <taxon>Bacillales</taxon>
        <taxon>Bacillaceae</taxon>
        <taxon>Halobacillus</taxon>
    </lineage>
</organism>
<dbReference type="Gene3D" id="2.50.20.20">
    <property type="match status" value="1"/>
</dbReference>
<evidence type="ECO:0000256" key="1">
    <source>
        <dbReference type="SAM" id="SignalP"/>
    </source>
</evidence>
<protein>
    <recommendedName>
        <fullName evidence="4">Lipoprotein</fullName>
    </recommendedName>
</protein>
<reference evidence="2 3" key="1">
    <citation type="journal article" date="2004" name="Extremophiles">
        <title>Halobacillus locisalis sp. nov., a halophilic bacterium isolated from a marine solar saltern of the Yellow Sea in Korea.</title>
        <authorList>
            <person name="Yoon J.H."/>
            <person name="Kang K.H."/>
            <person name="Oh T.K."/>
            <person name="Park Y.H."/>
        </authorList>
    </citation>
    <scope>NUCLEOTIDE SEQUENCE [LARGE SCALE GENOMIC DNA]</scope>
    <source>
        <strain evidence="2 3">KCTC 3788</strain>
    </source>
</reference>
<gene>
    <name evidence="2" type="ORF">H0266_12930</name>
</gene>
<dbReference type="Pfam" id="PF20316">
    <property type="entry name" value="DUF6612"/>
    <property type="match status" value="1"/>
</dbReference>
<proteinExistence type="predicted"/>
<name>A0A838CVF1_9BACI</name>
<comment type="caution">
    <text evidence="2">The sequence shown here is derived from an EMBL/GenBank/DDBJ whole genome shotgun (WGS) entry which is preliminary data.</text>
</comment>
<evidence type="ECO:0008006" key="4">
    <source>
        <dbReference type="Google" id="ProtNLM"/>
    </source>
</evidence>
<feature type="signal peptide" evidence="1">
    <location>
        <begin position="1"/>
        <end position="22"/>
    </location>
</feature>
<evidence type="ECO:0000313" key="2">
    <source>
        <dbReference type="EMBL" id="MBA2175799.1"/>
    </source>
</evidence>
<dbReference type="InterPro" id="IPR046720">
    <property type="entry name" value="DUF6612"/>
</dbReference>
<keyword evidence="3" id="KW-1185">Reference proteome</keyword>
<accession>A0A838CVF1</accession>
<sequence length="275" mass="31116">MNKKWLIFISLLAMGFIISACSSTEGQKLEEIYANATEASENLESLAMTIESEQTFEVEGGDGSGETNSPFPTDVPIQSTIESEMQMDPVAFHQTIETMGQSMEQYYTKEGFYMTSPMEEGWMKAPKELLDQMNAVSAQQQTPASQLETLKDYVDEFDLETEGSLYILSFSSEGENVQKLIEDSVKETMPEGMFSEDMMAGVEINELSYRFAIDKESYYPQNMNMDMNMTVEENGESITIQQSMYGEYSRFNEIEEITIPEEVIETAKEMPDIQG</sequence>
<dbReference type="PROSITE" id="PS51257">
    <property type="entry name" value="PROKAR_LIPOPROTEIN"/>
    <property type="match status" value="1"/>
</dbReference>
<dbReference type="Proteomes" id="UP000571017">
    <property type="component" value="Unassembled WGS sequence"/>
</dbReference>
<feature type="chain" id="PRO_5032384980" description="Lipoprotein" evidence="1">
    <location>
        <begin position="23"/>
        <end position="275"/>
    </location>
</feature>
<dbReference type="RefSeq" id="WP_181472783.1">
    <property type="nucleotide sequence ID" value="NZ_JACEFG010000002.1"/>
</dbReference>